<reference evidence="3" key="1">
    <citation type="submission" date="2025-08" db="UniProtKB">
        <authorList>
            <consortium name="RefSeq"/>
        </authorList>
    </citation>
    <scope>IDENTIFICATION</scope>
    <source>
        <tissue evidence="3">Whole Larva</tissue>
    </source>
</reference>
<accession>A0ABM1M0V4</accession>
<dbReference type="GeneID" id="108556552"/>
<keyword evidence="1" id="KW-0175">Coiled coil</keyword>
<feature type="coiled-coil region" evidence="1">
    <location>
        <begin position="19"/>
        <end position="71"/>
    </location>
</feature>
<sequence>MLDDKGQALELLKEKRMYLKVRIESIENLTIDINNLEDKITNNTVKHNEELEKLKQQRRALNERKDLTPEEIEQAKMELDKKIAKKEMVHASSLRNLQTKVSSLKDDKNMSVKNLKNIDDNAIMEEIAGVEMSDKELEEFEKTVALFGEKGWEHFLDNIDLSSKEKLECNRFSLLLFLLTLIFLCGCDTKCC</sequence>
<evidence type="ECO:0000313" key="2">
    <source>
        <dbReference type="Proteomes" id="UP000695000"/>
    </source>
</evidence>
<evidence type="ECO:0000313" key="3">
    <source>
        <dbReference type="RefSeq" id="XP_017768204.1"/>
    </source>
</evidence>
<protein>
    <submittedName>
        <fullName evidence="3">Uncharacterized protein LOC108556552</fullName>
    </submittedName>
</protein>
<gene>
    <name evidence="3" type="primary">LOC108556552</name>
</gene>
<evidence type="ECO:0000256" key="1">
    <source>
        <dbReference type="SAM" id="Coils"/>
    </source>
</evidence>
<proteinExistence type="predicted"/>
<keyword evidence="2" id="KW-1185">Reference proteome</keyword>
<organism evidence="2 3">
    <name type="scientific">Nicrophorus vespilloides</name>
    <name type="common">Boreal carrion beetle</name>
    <dbReference type="NCBI Taxonomy" id="110193"/>
    <lineage>
        <taxon>Eukaryota</taxon>
        <taxon>Metazoa</taxon>
        <taxon>Ecdysozoa</taxon>
        <taxon>Arthropoda</taxon>
        <taxon>Hexapoda</taxon>
        <taxon>Insecta</taxon>
        <taxon>Pterygota</taxon>
        <taxon>Neoptera</taxon>
        <taxon>Endopterygota</taxon>
        <taxon>Coleoptera</taxon>
        <taxon>Polyphaga</taxon>
        <taxon>Staphyliniformia</taxon>
        <taxon>Silphidae</taxon>
        <taxon>Nicrophorinae</taxon>
        <taxon>Nicrophorus</taxon>
    </lineage>
</organism>
<dbReference type="Proteomes" id="UP000695000">
    <property type="component" value="Unplaced"/>
</dbReference>
<dbReference type="RefSeq" id="XP_017768204.1">
    <property type="nucleotide sequence ID" value="XM_017912715.1"/>
</dbReference>
<name>A0ABM1M0V4_NICVS</name>